<gene>
    <name evidence="1" type="primary">gmuD_5</name>
    <name evidence="1" type="ORF">CLVI_34390</name>
</gene>
<comment type="caution">
    <text evidence="1">The sequence shown here is derived from an EMBL/GenBank/DDBJ whole genome shotgun (WGS) entry which is preliminary data.</text>
</comment>
<proteinExistence type="predicted"/>
<dbReference type="Gene3D" id="3.20.20.80">
    <property type="entry name" value="Glycosidases"/>
    <property type="match status" value="1"/>
</dbReference>
<keyword evidence="2" id="KW-1185">Reference proteome</keyword>
<keyword evidence="1" id="KW-0326">Glycosidase</keyword>
<evidence type="ECO:0000313" key="2">
    <source>
        <dbReference type="Proteomes" id="UP000239471"/>
    </source>
</evidence>
<dbReference type="GO" id="GO:0008706">
    <property type="term" value="F:6-phospho-beta-glucosidase activity"/>
    <property type="evidence" value="ECO:0007669"/>
    <property type="project" value="UniProtKB-EC"/>
</dbReference>
<dbReference type="SUPFAM" id="SSF51445">
    <property type="entry name" value="(Trans)glycosidases"/>
    <property type="match status" value="1"/>
</dbReference>
<dbReference type="AlphaFoldDB" id="A0A2T0B4Q9"/>
<organism evidence="1 2">
    <name type="scientific">Clostridium vincentii</name>
    <dbReference type="NCBI Taxonomy" id="52704"/>
    <lineage>
        <taxon>Bacteria</taxon>
        <taxon>Bacillati</taxon>
        <taxon>Bacillota</taxon>
        <taxon>Clostridia</taxon>
        <taxon>Eubacteriales</taxon>
        <taxon>Clostridiaceae</taxon>
        <taxon>Clostridium</taxon>
    </lineage>
</organism>
<dbReference type="InterPro" id="IPR017853">
    <property type="entry name" value="GH"/>
</dbReference>
<sequence length="48" mass="5758">MSLQYKFPENFWWGSATSGPQSEGRFNKKHDSVFDHWFDIEPDAFFDK</sequence>
<reference evidence="1 2" key="1">
    <citation type="submission" date="2018-03" db="EMBL/GenBank/DDBJ databases">
        <title>Genome sequence of Clostridium vincentii DSM 10228.</title>
        <authorList>
            <person name="Poehlein A."/>
            <person name="Daniel R."/>
        </authorList>
    </citation>
    <scope>NUCLEOTIDE SEQUENCE [LARGE SCALE GENOMIC DNA]</scope>
    <source>
        <strain evidence="1 2">DSM 10228</strain>
    </source>
</reference>
<name>A0A2T0B4Q9_9CLOT</name>
<keyword evidence="1" id="KW-0378">Hydrolase</keyword>
<protein>
    <submittedName>
        <fullName evidence="1">6-phospho-beta-glucosidase GmuD</fullName>
        <ecNumber evidence="1">3.2.1.86</ecNumber>
    </submittedName>
</protein>
<dbReference type="EC" id="3.2.1.86" evidence="1"/>
<dbReference type="Proteomes" id="UP000239471">
    <property type="component" value="Unassembled WGS sequence"/>
</dbReference>
<dbReference type="EMBL" id="PVXQ01000076">
    <property type="protein sequence ID" value="PRR78852.1"/>
    <property type="molecule type" value="Genomic_DNA"/>
</dbReference>
<accession>A0A2T0B4Q9</accession>
<evidence type="ECO:0000313" key="1">
    <source>
        <dbReference type="EMBL" id="PRR78852.1"/>
    </source>
</evidence>